<dbReference type="Proteomes" id="UP000460221">
    <property type="component" value="Unassembled WGS sequence"/>
</dbReference>
<dbReference type="AlphaFoldDB" id="A0A7K1FMM7"/>
<organism evidence="2 3">
    <name type="scientific">Nakamurella alba</name>
    <dbReference type="NCBI Taxonomy" id="2665158"/>
    <lineage>
        <taxon>Bacteria</taxon>
        <taxon>Bacillati</taxon>
        <taxon>Actinomycetota</taxon>
        <taxon>Actinomycetes</taxon>
        <taxon>Nakamurellales</taxon>
        <taxon>Nakamurellaceae</taxon>
        <taxon>Nakamurella</taxon>
    </lineage>
</organism>
<accession>A0A7K1FMM7</accession>
<comment type="caution">
    <text evidence="2">The sequence shown here is derived from an EMBL/GenBank/DDBJ whole genome shotgun (WGS) entry which is preliminary data.</text>
</comment>
<protein>
    <recommendedName>
        <fullName evidence="4">Exo-alpha-sialidase</fullName>
    </recommendedName>
</protein>
<feature type="signal peptide" evidence="1">
    <location>
        <begin position="1"/>
        <end position="18"/>
    </location>
</feature>
<name>A0A7K1FMM7_9ACTN</name>
<sequence length="358" mass="38708">MVVLVMIAMLSGTSPASAAAGPITKVLGDCTGYPSDAEITADGTIHGFVTCEPADVSGRDTIRYFTGRTPGSFSSKVSPYHGVVYAVAWDQSSRVYVMFQELPTPGTVAPSMRVAVYDTVTGEFSPPTPLSLPGEYGPREGDIVAYRGKWWAVWQQPTPVGGKLVQNLYQAGNLLGASGRTRITGTPASDYDVRLAYDRGVVSMVWNRAGEGIRIATTTDGRWSSSFLMAGGRPALVRRDGLTYVATMSRTTREWIVRETDNSTGRWVTHTFAVPSNEEIEPTLAVSGGRVFLTYQANLESGGGVSWIHASRIGTTWRERVGPVEPYSTYLLATVAQGGSATVLWTDHLRHEVMAQKQ</sequence>
<evidence type="ECO:0000313" key="2">
    <source>
        <dbReference type="EMBL" id="MTD15422.1"/>
    </source>
</evidence>
<gene>
    <name evidence="2" type="ORF">GIS00_15905</name>
</gene>
<feature type="chain" id="PRO_5029758755" description="Exo-alpha-sialidase" evidence="1">
    <location>
        <begin position="19"/>
        <end position="358"/>
    </location>
</feature>
<dbReference type="EMBL" id="WLYK01000006">
    <property type="protein sequence ID" value="MTD15422.1"/>
    <property type="molecule type" value="Genomic_DNA"/>
</dbReference>
<dbReference type="RefSeq" id="WP_154769432.1">
    <property type="nucleotide sequence ID" value="NZ_WLYK01000006.1"/>
</dbReference>
<evidence type="ECO:0000256" key="1">
    <source>
        <dbReference type="SAM" id="SignalP"/>
    </source>
</evidence>
<keyword evidence="3" id="KW-1185">Reference proteome</keyword>
<reference evidence="2 3" key="1">
    <citation type="submission" date="2019-11" db="EMBL/GenBank/DDBJ databases">
        <authorList>
            <person name="Jiang L.-Q."/>
        </authorList>
    </citation>
    <scope>NUCLEOTIDE SEQUENCE [LARGE SCALE GENOMIC DNA]</scope>
    <source>
        <strain evidence="2 3">YIM 132087</strain>
    </source>
</reference>
<evidence type="ECO:0008006" key="4">
    <source>
        <dbReference type="Google" id="ProtNLM"/>
    </source>
</evidence>
<keyword evidence="1" id="KW-0732">Signal</keyword>
<evidence type="ECO:0000313" key="3">
    <source>
        <dbReference type="Proteomes" id="UP000460221"/>
    </source>
</evidence>
<proteinExistence type="predicted"/>